<evidence type="ECO:0000313" key="3">
    <source>
        <dbReference type="Proteomes" id="UP000078543"/>
    </source>
</evidence>
<dbReference type="Proteomes" id="UP000078543">
    <property type="component" value="Unassembled WGS sequence"/>
</dbReference>
<protein>
    <recommendedName>
        <fullName evidence="4">DUF1192 domain-containing protein</fullName>
    </recommendedName>
</protein>
<dbReference type="InterPro" id="IPR009579">
    <property type="entry name" value="DUF1192"/>
</dbReference>
<evidence type="ECO:0000256" key="1">
    <source>
        <dbReference type="SAM" id="Coils"/>
    </source>
</evidence>
<organism evidence="2 3">
    <name type="scientific">Magnetospirillum moscoviense</name>
    <dbReference type="NCBI Taxonomy" id="1437059"/>
    <lineage>
        <taxon>Bacteria</taxon>
        <taxon>Pseudomonadati</taxon>
        <taxon>Pseudomonadota</taxon>
        <taxon>Alphaproteobacteria</taxon>
        <taxon>Rhodospirillales</taxon>
        <taxon>Rhodospirillaceae</taxon>
        <taxon>Magnetospirillum</taxon>
    </lineage>
</organism>
<dbReference type="Pfam" id="PF06698">
    <property type="entry name" value="DUF1192"/>
    <property type="match status" value="1"/>
</dbReference>
<name>A0A178MQG7_9PROT</name>
<keyword evidence="3" id="KW-1185">Reference proteome</keyword>
<reference evidence="2 3" key="1">
    <citation type="submission" date="2016-04" db="EMBL/GenBank/DDBJ databases">
        <title>Draft genome sequence of freshwater magnetotactic bacteria Magnetospirillum marisnigri SP-1 and Magnetospirillum moscoviense BB-1.</title>
        <authorList>
            <person name="Koziaeva V."/>
            <person name="Dziuba M.V."/>
            <person name="Ivanov T.M."/>
            <person name="Kuznetsov B."/>
            <person name="Grouzdev D.S."/>
        </authorList>
    </citation>
    <scope>NUCLEOTIDE SEQUENCE [LARGE SCALE GENOMIC DNA]</scope>
    <source>
        <strain evidence="2 3">BB-1</strain>
    </source>
</reference>
<proteinExistence type="predicted"/>
<feature type="coiled-coil region" evidence="1">
    <location>
        <begin position="23"/>
        <end position="50"/>
    </location>
</feature>
<gene>
    <name evidence="2" type="ORF">A6A05_11505</name>
</gene>
<sequence>MDWDEPEKKKKRLEPANLEVLGVAELGEYIAELEAEIARAQAAIAAKKNVRAGAEALFKK</sequence>
<comment type="caution">
    <text evidence="2">The sequence shown here is derived from an EMBL/GenBank/DDBJ whole genome shotgun (WGS) entry which is preliminary data.</text>
</comment>
<dbReference type="AlphaFoldDB" id="A0A178MQG7"/>
<accession>A0A178MQG7</accession>
<keyword evidence="1" id="KW-0175">Coiled coil</keyword>
<dbReference type="EMBL" id="LWQU01000134">
    <property type="protein sequence ID" value="OAN50889.1"/>
    <property type="molecule type" value="Genomic_DNA"/>
</dbReference>
<evidence type="ECO:0008006" key="4">
    <source>
        <dbReference type="Google" id="ProtNLM"/>
    </source>
</evidence>
<dbReference type="STRING" id="1437059.A6A05_11505"/>
<evidence type="ECO:0000313" key="2">
    <source>
        <dbReference type="EMBL" id="OAN50889.1"/>
    </source>
</evidence>
<dbReference type="RefSeq" id="WP_068499838.1">
    <property type="nucleotide sequence ID" value="NZ_LWQU01000134.1"/>
</dbReference>